<gene>
    <name evidence="1" type="ORF">C7S16_0244</name>
</gene>
<accession>A0AAW9CZU0</accession>
<proteinExistence type="predicted"/>
<name>A0AAW9CZU0_BURTH</name>
<dbReference type="EMBL" id="QXCT01000002">
    <property type="protein sequence ID" value="MDW9254623.1"/>
    <property type="molecule type" value="Genomic_DNA"/>
</dbReference>
<evidence type="ECO:0000313" key="1">
    <source>
        <dbReference type="EMBL" id="MDW9254623.1"/>
    </source>
</evidence>
<protein>
    <submittedName>
        <fullName evidence="1">Uncharacterized protein</fullName>
    </submittedName>
</protein>
<dbReference type="Proteomes" id="UP001272137">
    <property type="component" value="Unassembled WGS sequence"/>
</dbReference>
<evidence type="ECO:0000313" key="2">
    <source>
        <dbReference type="Proteomes" id="UP001272137"/>
    </source>
</evidence>
<sequence length="44" mass="4857">MEETVAAPMSPWASMDLVADYFAIVALETDFLCCTMMIAVRPTN</sequence>
<organism evidence="1 2">
    <name type="scientific">Burkholderia thailandensis</name>
    <dbReference type="NCBI Taxonomy" id="57975"/>
    <lineage>
        <taxon>Bacteria</taxon>
        <taxon>Pseudomonadati</taxon>
        <taxon>Pseudomonadota</taxon>
        <taxon>Betaproteobacteria</taxon>
        <taxon>Burkholderiales</taxon>
        <taxon>Burkholderiaceae</taxon>
        <taxon>Burkholderia</taxon>
        <taxon>pseudomallei group</taxon>
    </lineage>
</organism>
<dbReference type="AlphaFoldDB" id="A0AAW9CZU0"/>
<comment type="caution">
    <text evidence="1">The sequence shown here is derived from an EMBL/GenBank/DDBJ whole genome shotgun (WGS) entry which is preliminary data.</text>
</comment>
<reference evidence="1" key="1">
    <citation type="submission" date="2018-08" db="EMBL/GenBank/DDBJ databases">
        <title>Identification of Burkholderia cepacia strains that express a Burkholderia pseudomallei-like capsular polysaccharide.</title>
        <authorList>
            <person name="Burtnick M.N."/>
            <person name="Vongsouvath M."/>
            <person name="Newton P."/>
            <person name="Wuthiekanun V."/>
            <person name="Limmathurotsakul D."/>
            <person name="Brett P.J."/>
            <person name="Chantratita N."/>
            <person name="Dance D.A."/>
        </authorList>
    </citation>
    <scope>NUCLEOTIDE SEQUENCE</scope>
    <source>
        <strain evidence="1">SBXCC001</strain>
    </source>
</reference>